<feature type="region of interest" description="Disordered" evidence="1">
    <location>
        <begin position="114"/>
        <end position="142"/>
    </location>
</feature>
<dbReference type="EMBL" id="BSXT01003928">
    <property type="protein sequence ID" value="GMF56208.1"/>
    <property type="molecule type" value="Genomic_DNA"/>
</dbReference>
<accession>A0A9W6Y8C8</accession>
<gene>
    <name evidence="2" type="ORF">Pfra01_002381600</name>
</gene>
<dbReference type="AlphaFoldDB" id="A0A9W6Y8C8"/>
<reference evidence="2" key="1">
    <citation type="submission" date="2023-04" db="EMBL/GenBank/DDBJ databases">
        <title>Phytophthora fragariaefolia NBRC 109709.</title>
        <authorList>
            <person name="Ichikawa N."/>
            <person name="Sato H."/>
            <person name="Tonouchi N."/>
        </authorList>
    </citation>
    <scope>NUCLEOTIDE SEQUENCE</scope>
    <source>
        <strain evidence="2">NBRC 109709</strain>
    </source>
</reference>
<keyword evidence="3" id="KW-1185">Reference proteome</keyword>
<comment type="caution">
    <text evidence="2">The sequence shown here is derived from an EMBL/GenBank/DDBJ whole genome shotgun (WGS) entry which is preliminary data.</text>
</comment>
<evidence type="ECO:0000313" key="3">
    <source>
        <dbReference type="Proteomes" id="UP001165121"/>
    </source>
</evidence>
<feature type="compositionally biased region" description="Polar residues" evidence="1">
    <location>
        <begin position="121"/>
        <end position="133"/>
    </location>
</feature>
<organism evidence="2 3">
    <name type="scientific">Phytophthora fragariaefolia</name>
    <dbReference type="NCBI Taxonomy" id="1490495"/>
    <lineage>
        <taxon>Eukaryota</taxon>
        <taxon>Sar</taxon>
        <taxon>Stramenopiles</taxon>
        <taxon>Oomycota</taxon>
        <taxon>Peronosporomycetes</taxon>
        <taxon>Peronosporales</taxon>
        <taxon>Peronosporaceae</taxon>
        <taxon>Phytophthora</taxon>
    </lineage>
</organism>
<sequence>MVKHRYLADLHQFPFLQATRTSFTFQDDQELVQLARTYTDGRLRIVWVDIAHRMRRIGHTAAALQSRLRDLMRTWGSDILRFPPSFFTEVRRPPSRLPAATRQPRARAVLLTQAALPQRSPRATLQSDRTPGTRNDKSDFVPQPHTTVAAAVTDTTTTLVSTEPTEDLALDASVSDAPLTDLHQTSHDVRVAEFRDDTAANDDENDAQNSLAQAPVMTPPPMSPSTVEQVVAIYWAEVPRAVTLQDQNK</sequence>
<proteinExistence type="predicted"/>
<protein>
    <submittedName>
        <fullName evidence="2">Unnamed protein product</fullName>
    </submittedName>
</protein>
<evidence type="ECO:0000256" key="1">
    <source>
        <dbReference type="SAM" id="MobiDB-lite"/>
    </source>
</evidence>
<evidence type="ECO:0000313" key="2">
    <source>
        <dbReference type="EMBL" id="GMF56208.1"/>
    </source>
</evidence>
<dbReference type="OrthoDB" id="127851at2759"/>
<name>A0A9W6Y8C8_9STRA</name>
<dbReference type="Proteomes" id="UP001165121">
    <property type="component" value="Unassembled WGS sequence"/>
</dbReference>